<sequence>CAALSAARSPRDSGIAEAAPSRPSSASHAILAAAATAAASSWPPGPTGQRGSSRESDSTSGLGGLQRNPRQHGYPAVPEGGPPCCWTSKAPTCIHGAACIIEQMLRPSIFRGRTHESQFIPAAAAAEVAMAASVAGAAGRHRLQTRCKVQDAKKTLFLQANWMDYTYFGEKKELTGSLPERHQERHRTGQDRRSPPSWLTASSGRSCCWPRDRVREFKEMLQGHAQRARRGAENLQRGRRLRTKNFMSPGIQ</sequence>
<feature type="region of interest" description="Disordered" evidence="1">
    <location>
        <begin position="224"/>
        <end position="252"/>
    </location>
</feature>
<keyword evidence="2" id="KW-1185">Reference proteome</keyword>
<feature type="compositionally biased region" description="Low complexity" evidence="1">
    <location>
        <begin position="16"/>
        <end position="41"/>
    </location>
</feature>
<dbReference type="WBParaSite" id="maker-unitig_28148-snap-gene-0.2-mRNA-1">
    <property type="protein sequence ID" value="maker-unitig_28148-snap-gene-0.2-mRNA-1"/>
    <property type="gene ID" value="maker-unitig_28148-snap-gene-0.2"/>
</dbReference>
<feature type="region of interest" description="Disordered" evidence="1">
    <location>
        <begin position="1"/>
        <end position="75"/>
    </location>
</feature>
<proteinExistence type="predicted"/>
<evidence type="ECO:0000256" key="1">
    <source>
        <dbReference type="SAM" id="MobiDB-lite"/>
    </source>
</evidence>
<evidence type="ECO:0000313" key="2">
    <source>
        <dbReference type="Proteomes" id="UP000095280"/>
    </source>
</evidence>
<feature type="compositionally biased region" description="Basic and acidic residues" evidence="1">
    <location>
        <begin position="176"/>
        <end position="194"/>
    </location>
</feature>
<accession>A0A1I8FBG0</accession>
<dbReference type="AlphaFoldDB" id="A0A1I8FBG0"/>
<evidence type="ECO:0000313" key="3">
    <source>
        <dbReference type="WBParaSite" id="maker-unitig_28148-snap-gene-0.2-mRNA-1"/>
    </source>
</evidence>
<name>A0A1I8FBG0_9PLAT</name>
<dbReference type="Proteomes" id="UP000095280">
    <property type="component" value="Unplaced"/>
</dbReference>
<organism evidence="2 3">
    <name type="scientific">Macrostomum lignano</name>
    <dbReference type="NCBI Taxonomy" id="282301"/>
    <lineage>
        <taxon>Eukaryota</taxon>
        <taxon>Metazoa</taxon>
        <taxon>Spiralia</taxon>
        <taxon>Lophotrochozoa</taxon>
        <taxon>Platyhelminthes</taxon>
        <taxon>Rhabditophora</taxon>
        <taxon>Macrostomorpha</taxon>
        <taxon>Macrostomida</taxon>
        <taxon>Macrostomidae</taxon>
        <taxon>Macrostomum</taxon>
    </lineage>
</organism>
<feature type="region of interest" description="Disordered" evidence="1">
    <location>
        <begin position="176"/>
        <end position="204"/>
    </location>
</feature>
<protein>
    <submittedName>
        <fullName evidence="3">BRCT domain-containing protein</fullName>
    </submittedName>
</protein>
<reference evidence="3" key="1">
    <citation type="submission" date="2016-11" db="UniProtKB">
        <authorList>
            <consortium name="WormBaseParasite"/>
        </authorList>
    </citation>
    <scope>IDENTIFICATION</scope>
</reference>